<reference evidence="4" key="1">
    <citation type="submission" date="2020-10" db="EMBL/GenBank/DDBJ databases">
        <authorList>
            <person name="Gilroy R."/>
        </authorList>
    </citation>
    <scope>NUCLEOTIDE SEQUENCE</scope>
    <source>
        <strain evidence="4">B1-20833</strain>
    </source>
</reference>
<dbReference type="InterPro" id="IPR050188">
    <property type="entry name" value="RluA_PseudoU_synthase"/>
</dbReference>
<dbReference type="GO" id="GO:0009982">
    <property type="term" value="F:pseudouridine synthase activity"/>
    <property type="evidence" value="ECO:0007669"/>
    <property type="project" value="InterPro"/>
</dbReference>
<dbReference type="GO" id="GO:0003723">
    <property type="term" value="F:RNA binding"/>
    <property type="evidence" value="ECO:0007669"/>
    <property type="project" value="InterPro"/>
</dbReference>
<feature type="domain" description="Pseudouridine synthase RsuA/RluA-like" evidence="3">
    <location>
        <begin position="17"/>
        <end position="175"/>
    </location>
</feature>
<evidence type="ECO:0000256" key="2">
    <source>
        <dbReference type="ARBA" id="ARBA00023235"/>
    </source>
</evidence>
<gene>
    <name evidence="4" type="ORF">IAC06_00510</name>
</gene>
<dbReference type="PROSITE" id="PS01129">
    <property type="entry name" value="PSI_RLU"/>
    <property type="match status" value="1"/>
</dbReference>
<dbReference type="GO" id="GO:0140098">
    <property type="term" value="F:catalytic activity, acting on RNA"/>
    <property type="evidence" value="ECO:0007669"/>
    <property type="project" value="UniProtKB-ARBA"/>
</dbReference>
<evidence type="ECO:0000313" key="4">
    <source>
        <dbReference type="EMBL" id="MBO8451354.1"/>
    </source>
</evidence>
<comment type="caution">
    <text evidence="4">The sequence shown here is derived from an EMBL/GenBank/DDBJ whole genome shotgun (WGS) entry which is preliminary data.</text>
</comment>
<dbReference type="InterPro" id="IPR020103">
    <property type="entry name" value="PsdUridine_synth_cat_dom_sf"/>
</dbReference>
<proteinExistence type="inferred from homology"/>
<dbReference type="InterPro" id="IPR006224">
    <property type="entry name" value="PsdUridine_synth_RluA-like_CS"/>
</dbReference>
<dbReference type="Pfam" id="PF00849">
    <property type="entry name" value="PseudoU_synth_2"/>
    <property type="match status" value="1"/>
</dbReference>
<keyword evidence="2" id="KW-0413">Isomerase</keyword>
<dbReference type="AlphaFoldDB" id="A0A9D9EPP0"/>
<dbReference type="EMBL" id="JADIMI010000007">
    <property type="protein sequence ID" value="MBO8451354.1"/>
    <property type="molecule type" value="Genomic_DNA"/>
</dbReference>
<name>A0A9D9EPP0_9BACT</name>
<sequence>MKNGRKGLEILYEDDSIIVIDKPGGLLTMSTGKAEETTAYSILTDYVRSGRGSGDRRARDRRRIFIVHRLDRDTSGVIVFAKDPETKYALQDDWNQIVLERKYVAVLEGTPRLSEGTIASYLKDNPKSMKVSSSRTDNGGRFSVTHFRVIRPGDYSLVEFELETGRKNQIRVHAADIGHPVAGDRKYGARTNPLHRLALHARTISFRHPHTGKILTFDTGIPGRFLTLTQR</sequence>
<dbReference type="GO" id="GO:0000455">
    <property type="term" value="P:enzyme-directed rRNA pseudouridine synthesis"/>
    <property type="evidence" value="ECO:0007669"/>
    <property type="project" value="TreeGrafter"/>
</dbReference>
<dbReference type="CDD" id="cd02869">
    <property type="entry name" value="PseudoU_synth_RluA_like"/>
    <property type="match status" value="1"/>
</dbReference>
<dbReference type="SUPFAM" id="SSF55120">
    <property type="entry name" value="Pseudouridine synthase"/>
    <property type="match status" value="1"/>
</dbReference>
<dbReference type="Gene3D" id="3.30.2350.10">
    <property type="entry name" value="Pseudouridine synthase"/>
    <property type="match status" value="1"/>
</dbReference>
<accession>A0A9D9EPP0</accession>
<evidence type="ECO:0000313" key="5">
    <source>
        <dbReference type="Proteomes" id="UP000823661"/>
    </source>
</evidence>
<dbReference type="Proteomes" id="UP000823661">
    <property type="component" value="Unassembled WGS sequence"/>
</dbReference>
<protein>
    <submittedName>
        <fullName evidence="4">RluA family pseudouridine synthase</fullName>
    </submittedName>
</protein>
<dbReference type="InterPro" id="IPR006145">
    <property type="entry name" value="PsdUridine_synth_RsuA/RluA"/>
</dbReference>
<dbReference type="PANTHER" id="PTHR21600">
    <property type="entry name" value="MITOCHONDRIAL RNA PSEUDOURIDINE SYNTHASE"/>
    <property type="match status" value="1"/>
</dbReference>
<evidence type="ECO:0000259" key="3">
    <source>
        <dbReference type="Pfam" id="PF00849"/>
    </source>
</evidence>
<dbReference type="PANTHER" id="PTHR21600:SF44">
    <property type="entry name" value="RIBOSOMAL LARGE SUBUNIT PSEUDOURIDINE SYNTHASE D"/>
    <property type="match status" value="1"/>
</dbReference>
<organism evidence="4 5">
    <name type="scientific">Candidatus Cryptobacteroides intestinavium</name>
    <dbReference type="NCBI Taxonomy" id="2840766"/>
    <lineage>
        <taxon>Bacteria</taxon>
        <taxon>Pseudomonadati</taxon>
        <taxon>Bacteroidota</taxon>
        <taxon>Bacteroidia</taxon>
        <taxon>Bacteroidales</taxon>
        <taxon>Candidatus Cryptobacteroides</taxon>
    </lineage>
</organism>
<reference evidence="4" key="2">
    <citation type="journal article" date="2021" name="PeerJ">
        <title>Extensive microbial diversity within the chicken gut microbiome revealed by metagenomics and culture.</title>
        <authorList>
            <person name="Gilroy R."/>
            <person name="Ravi A."/>
            <person name="Getino M."/>
            <person name="Pursley I."/>
            <person name="Horton D.L."/>
            <person name="Alikhan N.F."/>
            <person name="Baker D."/>
            <person name="Gharbi K."/>
            <person name="Hall N."/>
            <person name="Watson M."/>
            <person name="Adriaenssens E.M."/>
            <person name="Foster-Nyarko E."/>
            <person name="Jarju S."/>
            <person name="Secka A."/>
            <person name="Antonio M."/>
            <person name="Oren A."/>
            <person name="Chaudhuri R.R."/>
            <person name="La Ragione R."/>
            <person name="Hildebrand F."/>
            <person name="Pallen M.J."/>
        </authorList>
    </citation>
    <scope>NUCLEOTIDE SEQUENCE</scope>
    <source>
        <strain evidence="4">B1-20833</strain>
    </source>
</reference>
<comment type="similarity">
    <text evidence="1">Belongs to the pseudouridine synthase RluA family.</text>
</comment>
<evidence type="ECO:0000256" key="1">
    <source>
        <dbReference type="ARBA" id="ARBA00010876"/>
    </source>
</evidence>